<comment type="caution">
    <text evidence="3">The sequence shown here is derived from an EMBL/GenBank/DDBJ whole genome shotgun (WGS) entry which is preliminary data.</text>
</comment>
<evidence type="ECO:0000256" key="1">
    <source>
        <dbReference type="ARBA" id="ARBA00023125"/>
    </source>
</evidence>
<dbReference type="Gene3D" id="1.10.10.10">
    <property type="entry name" value="Winged helix-like DNA-binding domain superfamily/Winged helix DNA-binding domain"/>
    <property type="match status" value="1"/>
</dbReference>
<protein>
    <submittedName>
        <fullName evidence="3">Rrf2 family nitric oxide-sensitive transcriptional repressor</fullName>
    </submittedName>
</protein>
<dbReference type="PANTHER" id="PTHR33221:SF4">
    <property type="entry name" value="HTH-TYPE TRANSCRIPTIONAL REPRESSOR NSRR"/>
    <property type="match status" value="1"/>
</dbReference>
<dbReference type="InterPro" id="IPR030489">
    <property type="entry name" value="TR_Rrf2-type_CS"/>
</dbReference>
<dbReference type="GO" id="GO:0003700">
    <property type="term" value="F:DNA-binding transcription factor activity"/>
    <property type="evidence" value="ECO:0007669"/>
    <property type="project" value="TreeGrafter"/>
</dbReference>
<evidence type="ECO:0000313" key="4">
    <source>
        <dbReference type="Proteomes" id="UP001240236"/>
    </source>
</evidence>
<keyword evidence="1" id="KW-0238">DNA-binding</keyword>
<dbReference type="Proteomes" id="UP001240236">
    <property type="component" value="Unassembled WGS sequence"/>
</dbReference>
<dbReference type="SUPFAM" id="SSF46785">
    <property type="entry name" value="Winged helix' DNA-binding domain"/>
    <property type="match status" value="1"/>
</dbReference>
<dbReference type="PANTHER" id="PTHR33221">
    <property type="entry name" value="WINGED HELIX-TURN-HELIX TRANSCRIPTIONAL REGULATOR, RRF2 FAMILY"/>
    <property type="match status" value="1"/>
</dbReference>
<dbReference type="NCBIfam" id="TIGR00738">
    <property type="entry name" value="rrf2_super"/>
    <property type="match status" value="1"/>
</dbReference>
<dbReference type="EMBL" id="JAUSUZ010000001">
    <property type="protein sequence ID" value="MDQ0364595.1"/>
    <property type="molecule type" value="Genomic_DNA"/>
</dbReference>
<comment type="cofactor">
    <cofactor evidence="2">
        <name>[2Fe-2S] cluster</name>
        <dbReference type="ChEBI" id="CHEBI:190135"/>
    </cofactor>
</comment>
<dbReference type="GO" id="GO:0003677">
    <property type="term" value="F:DNA binding"/>
    <property type="evidence" value="ECO:0007669"/>
    <property type="project" value="UniProtKB-KW"/>
</dbReference>
<sequence>MRLNRSTDIGLRILMLTAARGGQQTIDEAAVALDVPRHHLAKVVQRLQRLGLLETVRGRNGGVRLTAGAANTTIGGIVRSLEDEPEVVLCDGTAPCPLRGGCRLRGALARAQEAFYASLDEVTLGSLTGAPTGPILLMLGR</sequence>
<proteinExistence type="predicted"/>
<dbReference type="InterPro" id="IPR036390">
    <property type="entry name" value="WH_DNA-bd_sf"/>
</dbReference>
<dbReference type="InterPro" id="IPR000944">
    <property type="entry name" value="Tscrpt_reg_Rrf2"/>
</dbReference>
<dbReference type="RefSeq" id="WP_307236124.1">
    <property type="nucleotide sequence ID" value="NZ_JAUSUZ010000001.1"/>
</dbReference>
<keyword evidence="4" id="KW-1185">Reference proteome</keyword>
<dbReference type="Pfam" id="PF02082">
    <property type="entry name" value="Rrf2"/>
    <property type="match status" value="1"/>
</dbReference>
<evidence type="ECO:0000313" key="3">
    <source>
        <dbReference type="EMBL" id="MDQ0364595.1"/>
    </source>
</evidence>
<dbReference type="PROSITE" id="PS01332">
    <property type="entry name" value="HTH_RRF2_1"/>
    <property type="match status" value="1"/>
</dbReference>
<dbReference type="GO" id="GO:0005829">
    <property type="term" value="C:cytosol"/>
    <property type="evidence" value="ECO:0007669"/>
    <property type="project" value="TreeGrafter"/>
</dbReference>
<dbReference type="AlphaFoldDB" id="A0AAE3VVU0"/>
<evidence type="ECO:0000256" key="2">
    <source>
        <dbReference type="ARBA" id="ARBA00034078"/>
    </source>
</evidence>
<dbReference type="InterPro" id="IPR036388">
    <property type="entry name" value="WH-like_DNA-bd_sf"/>
</dbReference>
<reference evidence="3 4" key="1">
    <citation type="submission" date="2023-07" db="EMBL/GenBank/DDBJ databases">
        <title>Sequencing the genomes of 1000 actinobacteria strains.</title>
        <authorList>
            <person name="Klenk H.-P."/>
        </authorList>
    </citation>
    <scope>NUCLEOTIDE SEQUENCE [LARGE SCALE GENOMIC DNA]</scope>
    <source>
        <strain evidence="3 4">DSM 44709</strain>
    </source>
</reference>
<dbReference type="PROSITE" id="PS51197">
    <property type="entry name" value="HTH_RRF2_2"/>
    <property type="match status" value="1"/>
</dbReference>
<gene>
    <name evidence="3" type="ORF">J2S42_001264</name>
</gene>
<organism evidence="3 4">
    <name type="scientific">Catenuloplanes indicus</name>
    <dbReference type="NCBI Taxonomy" id="137267"/>
    <lineage>
        <taxon>Bacteria</taxon>
        <taxon>Bacillati</taxon>
        <taxon>Actinomycetota</taxon>
        <taxon>Actinomycetes</taxon>
        <taxon>Micromonosporales</taxon>
        <taxon>Micromonosporaceae</taxon>
        <taxon>Catenuloplanes</taxon>
    </lineage>
</organism>
<name>A0AAE3VVU0_9ACTN</name>
<accession>A0AAE3VVU0</accession>